<feature type="transmembrane region" description="Helical" evidence="12">
    <location>
        <begin position="340"/>
        <end position="361"/>
    </location>
</feature>
<proteinExistence type="inferred from homology"/>
<dbReference type="FunFam" id="1.20.1250.20:FF:000379">
    <property type="entry name" value="Uncharacterized protein, isoform A"/>
    <property type="match status" value="1"/>
</dbReference>
<feature type="transmembrane region" description="Helical" evidence="12">
    <location>
        <begin position="293"/>
        <end position="310"/>
    </location>
</feature>
<dbReference type="EMBL" id="CCAG010002596">
    <property type="status" value="NOT_ANNOTATED_CDS"/>
    <property type="molecule type" value="Genomic_DNA"/>
</dbReference>
<feature type="compositionally biased region" description="Pro residues" evidence="11">
    <location>
        <begin position="705"/>
        <end position="719"/>
    </location>
</feature>
<dbReference type="GO" id="GO:0015031">
    <property type="term" value="P:protein transport"/>
    <property type="evidence" value="ECO:0007669"/>
    <property type="project" value="UniProtKB-KW"/>
</dbReference>
<keyword evidence="14" id="KW-1185">Reference proteome</keyword>
<feature type="transmembrane region" description="Helical" evidence="12">
    <location>
        <begin position="181"/>
        <end position="200"/>
    </location>
</feature>
<accession>A0A1B0G016</accession>
<feature type="region of interest" description="Disordered" evidence="11">
    <location>
        <begin position="772"/>
        <end position="795"/>
    </location>
</feature>
<keyword evidence="6" id="KW-0653">Protein transport</keyword>
<dbReference type="InterPro" id="IPR018456">
    <property type="entry name" value="PTR2_symporter_CS"/>
</dbReference>
<feature type="transmembrane region" description="Helical" evidence="12">
    <location>
        <begin position="212"/>
        <end position="232"/>
    </location>
</feature>
<keyword evidence="3 10" id="KW-0813">Transport</keyword>
<evidence type="ECO:0000256" key="6">
    <source>
        <dbReference type="ARBA" id="ARBA00022927"/>
    </source>
</evidence>
<evidence type="ECO:0000256" key="7">
    <source>
        <dbReference type="ARBA" id="ARBA00022989"/>
    </source>
</evidence>
<evidence type="ECO:0000256" key="11">
    <source>
        <dbReference type="SAM" id="MobiDB-lite"/>
    </source>
</evidence>
<dbReference type="InterPro" id="IPR036259">
    <property type="entry name" value="MFS_trans_sf"/>
</dbReference>
<dbReference type="FunFam" id="1.20.1250.20:FF:000049">
    <property type="entry name" value="Solute carrier family 15 member 2"/>
    <property type="match status" value="1"/>
</dbReference>
<feature type="transmembrane region" description="Helical" evidence="12">
    <location>
        <begin position="631"/>
        <end position="651"/>
    </location>
</feature>
<reference evidence="13" key="1">
    <citation type="submission" date="2020-05" db="UniProtKB">
        <authorList>
            <consortium name="EnsemblMetazoa"/>
        </authorList>
    </citation>
    <scope>IDENTIFICATION</scope>
    <source>
        <strain evidence="13">Yale</strain>
    </source>
</reference>
<comment type="similarity">
    <text evidence="2 10">Belongs to the major facilitator superfamily. Proton-dependent oligopeptide transporter (POT/PTR) (TC 2.A.17) family.</text>
</comment>
<organism evidence="13 14">
    <name type="scientific">Glossina morsitans morsitans</name>
    <name type="common">Savannah tsetse fly</name>
    <dbReference type="NCBI Taxonomy" id="37546"/>
    <lineage>
        <taxon>Eukaryota</taxon>
        <taxon>Metazoa</taxon>
        <taxon>Ecdysozoa</taxon>
        <taxon>Arthropoda</taxon>
        <taxon>Hexapoda</taxon>
        <taxon>Insecta</taxon>
        <taxon>Pterygota</taxon>
        <taxon>Neoptera</taxon>
        <taxon>Endopterygota</taxon>
        <taxon>Diptera</taxon>
        <taxon>Brachycera</taxon>
        <taxon>Muscomorpha</taxon>
        <taxon>Hippoboscoidea</taxon>
        <taxon>Glossinidae</taxon>
        <taxon>Glossina</taxon>
    </lineage>
</organism>
<dbReference type="GO" id="GO:0022857">
    <property type="term" value="F:transmembrane transporter activity"/>
    <property type="evidence" value="ECO:0007669"/>
    <property type="project" value="InterPro"/>
</dbReference>
<dbReference type="InterPro" id="IPR000109">
    <property type="entry name" value="POT_fam"/>
</dbReference>
<keyword evidence="5" id="KW-0571">Peptide transport</keyword>
<feature type="compositionally biased region" description="Polar residues" evidence="11">
    <location>
        <begin position="780"/>
        <end position="795"/>
    </location>
</feature>
<feature type="transmembrane region" description="Helical" evidence="12">
    <location>
        <begin position="373"/>
        <end position="390"/>
    </location>
</feature>
<evidence type="ECO:0000256" key="2">
    <source>
        <dbReference type="ARBA" id="ARBA00005982"/>
    </source>
</evidence>
<keyword evidence="4 10" id="KW-0812">Transmembrane</keyword>
<name>A0A1B0G016_GLOMM</name>
<keyword evidence="7 12" id="KW-1133">Transmembrane helix</keyword>
<dbReference type="AlphaFoldDB" id="A0A1B0G016"/>
<dbReference type="PROSITE" id="PS01022">
    <property type="entry name" value="PTR2_1"/>
    <property type="match status" value="1"/>
</dbReference>
<feature type="transmembrane region" description="Helical" evidence="12">
    <location>
        <begin position="110"/>
        <end position="132"/>
    </location>
</feature>
<dbReference type="STRING" id="37546.A0A1B0G016"/>
<feature type="transmembrane region" description="Helical" evidence="12">
    <location>
        <begin position="663"/>
        <end position="682"/>
    </location>
</feature>
<evidence type="ECO:0000256" key="5">
    <source>
        <dbReference type="ARBA" id="ARBA00022856"/>
    </source>
</evidence>
<evidence type="ECO:0000313" key="14">
    <source>
        <dbReference type="Proteomes" id="UP000092444"/>
    </source>
</evidence>
<dbReference type="GO" id="GO:0016020">
    <property type="term" value="C:membrane"/>
    <property type="evidence" value="ECO:0007669"/>
    <property type="project" value="UniProtKB-SubCell"/>
</dbReference>
<sequence>MDEAVQTMAKPRLTPLKRNYQTSVFPYFNDVDEKSLKYPKSVAYIISNEFCERFNYYGMRTILVLYLTSKLQYDKDTSTVLFHVFTMLVYLCPLVGAIVADSWLGKFRTILYLSIVYAIGGVIVSLGAVPIITLPREHVTIVGLVLIAIGTGGIKPCVSAFGGDQFKLPEQAQQLATFFSLFYFAINAGSMISTSLTPILREDVHCFGDKDCFSLAFGVPAFLMLISVVIFVAGRRLYVMKPPAGNMIFGVSQCVVEAIGGWRRNRKLDKREHWLDYAEPVVGRKMVEETKTLLKILVLFLPFPIFWALFDQQGSRWTFQATRMDGEILGFTVKPDQMQVINPFLILGFIPLFDYVLYPILSTCGIKRPLQKLTLGGLLAATAFLLSAFVELKLEMVEPELPGDMTSQLRIYNGMPCRYRFDTDLPMPDFKKETHLTSLGVWEEKNIVAPQMISYKFNAHAVDAVCPGISGELNIIPEKAVSYFIAEDRMHEFEDNPEKPKLGNPVIRVLLNVPRLQGNFSLTDSADVTTPVEVLNATQVITVARGEVILTFNDLPVVNVTARAGGAYVILANGNVRDGFNSEVHIVTQPNSVHIMWQLPQIMVITAAEIMFSITGLEFSFTQAPQSMKSVLQACWLLSVAIGNMLVVVIAKSKFFESQAAEFTLFAGLMAVDMFIFMLLAMNYKYAEPAEDVEEGDKPDSVPDPSIPPTTPRMPPPVVPHQAYTVIPSLQQQQQPQLSSPENSNLAPNLLTYSSGPEETAQRFSLASMFNTNNNRRRSTQNGISNQACDNNEQQ</sequence>
<dbReference type="EnsemblMetazoa" id="GMOY006563-RA">
    <property type="protein sequence ID" value="GMOY006563-PA"/>
    <property type="gene ID" value="GMOY006563"/>
</dbReference>
<feature type="transmembrane region" description="Helical" evidence="12">
    <location>
        <begin position="244"/>
        <end position="262"/>
    </location>
</feature>
<evidence type="ECO:0000256" key="9">
    <source>
        <dbReference type="ARBA" id="ARBA00078114"/>
    </source>
</evidence>
<feature type="transmembrane region" description="Helical" evidence="12">
    <location>
        <begin position="139"/>
        <end position="161"/>
    </location>
</feature>
<dbReference type="PANTHER" id="PTHR11654">
    <property type="entry name" value="OLIGOPEPTIDE TRANSPORTER-RELATED"/>
    <property type="match status" value="1"/>
</dbReference>
<evidence type="ECO:0000256" key="10">
    <source>
        <dbReference type="RuleBase" id="RU003755"/>
    </source>
</evidence>
<dbReference type="Proteomes" id="UP000092444">
    <property type="component" value="Unassembled WGS sequence"/>
</dbReference>
<dbReference type="VEuPathDB" id="VectorBase:GMOY006563"/>
<dbReference type="PhylomeDB" id="A0A1B0G016"/>
<dbReference type="Pfam" id="PF00854">
    <property type="entry name" value="PTR2"/>
    <property type="match status" value="2"/>
</dbReference>
<protein>
    <recommendedName>
        <fullName evidence="9">Oligopeptide transporter 1</fullName>
    </recommendedName>
</protein>
<dbReference type="CDD" id="cd17347">
    <property type="entry name" value="MFS_SLC15A1_2_like"/>
    <property type="match status" value="1"/>
</dbReference>
<evidence type="ECO:0000256" key="1">
    <source>
        <dbReference type="ARBA" id="ARBA00004141"/>
    </source>
</evidence>
<feature type="compositionally biased region" description="Polar residues" evidence="11">
    <location>
        <begin position="742"/>
        <end position="758"/>
    </location>
</feature>
<evidence type="ECO:0000256" key="12">
    <source>
        <dbReference type="SAM" id="Phobius"/>
    </source>
</evidence>
<feature type="region of interest" description="Disordered" evidence="11">
    <location>
        <begin position="691"/>
        <end position="758"/>
    </location>
</feature>
<dbReference type="PROSITE" id="PS01023">
    <property type="entry name" value="PTR2_2"/>
    <property type="match status" value="1"/>
</dbReference>
<evidence type="ECO:0000256" key="8">
    <source>
        <dbReference type="ARBA" id="ARBA00023136"/>
    </source>
</evidence>
<feature type="transmembrane region" description="Helical" evidence="12">
    <location>
        <begin position="80"/>
        <end position="104"/>
    </location>
</feature>
<feature type="transmembrane region" description="Helical" evidence="12">
    <location>
        <begin position="595"/>
        <end position="619"/>
    </location>
</feature>
<keyword evidence="8 12" id="KW-0472">Membrane</keyword>
<dbReference type="SUPFAM" id="SSF103473">
    <property type="entry name" value="MFS general substrate transporter"/>
    <property type="match status" value="1"/>
</dbReference>
<comment type="subcellular location">
    <subcellularLocation>
        <location evidence="1 10">Membrane</location>
        <topology evidence="1 10">Multi-pass membrane protein</topology>
    </subcellularLocation>
</comment>
<evidence type="ECO:0000256" key="4">
    <source>
        <dbReference type="ARBA" id="ARBA00022692"/>
    </source>
</evidence>
<dbReference type="GO" id="GO:0006857">
    <property type="term" value="P:oligopeptide transport"/>
    <property type="evidence" value="ECO:0007669"/>
    <property type="project" value="InterPro"/>
</dbReference>
<evidence type="ECO:0000256" key="3">
    <source>
        <dbReference type="ARBA" id="ARBA00022448"/>
    </source>
</evidence>
<evidence type="ECO:0000313" key="13">
    <source>
        <dbReference type="EnsemblMetazoa" id="GMOY006563-PA"/>
    </source>
</evidence>
<dbReference type="Gene3D" id="1.20.1250.20">
    <property type="entry name" value="MFS general substrate transporter like domains"/>
    <property type="match status" value="2"/>
</dbReference>
<feature type="compositionally biased region" description="Low complexity" evidence="11">
    <location>
        <begin position="728"/>
        <end position="741"/>
    </location>
</feature>